<dbReference type="GO" id="GO:0006508">
    <property type="term" value="P:proteolysis"/>
    <property type="evidence" value="ECO:0007669"/>
    <property type="project" value="UniProtKB-KW"/>
</dbReference>
<dbReference type="Pfam" id="PF05582">
    <property type="entry name" value="Peptidase_U57"/>
    <property type="match status" value="1"/>
</dbReference>
<dbReference type="GO" id="GO:0008233">
    <property type="term" value="F:peptidase activity"/>
    <property type="evidence" value="ECO:0007669"/>
    <property type="project" value="UniProtKB-KW"/>
</dbReference>
<proteinExistence type="predicted"/>
<accession>A0A485M260</accession>
<dbReference type="EC" id="3.4.-.-" evidence="1"/>
<evidence type="ECO:0000313" key="1">
    <source>
        <dbReference type="EMBL" id="VFU14627.1"/>
    </source>
</evidence>
<dbReference type="EMBL" id="CAADRN010000176">
    <property type="protein sequence ID" value="VFU14627.1"/>
    <property type="molecule type" value="Genomic_DNA"/>
</dbReference>
<dbReference type="InterPro" id="IPR008764">
    <property type="entry name" value="Peptidase_U57"/>
</dbReference>
<reference evidence="1" key="1">
    <citation type="submission" date="2019-03" db="EMBL/GenBank/DDBJ databases">
        <authorList>
            <person name="Hao L."/>
        </authorList>
    </citation>
    <scope>NUCLEOTIDE SEQUENCE</scope>
</reference>
<gene>
    <name evidence="1" type="primary">yabG</name>
    <name evidence="1" type="ORF">SCFA_2570003</name>
</gene>
<protein>
    <submittedName>
        <fullName evidence="1">Sporulation-specific protease YabG</fullName>
        <ecNumber evidence="1">3.4.-.-</ecNumber>
    </submittedName>
</protein>
<keyword evidence="1" id="KW-0645">Protease</keyword>
<name>A0A485M260_9ZZZZ</name>
<dbReference type="AlphaFoldDB" id="A0A485M260"/>
<organism evidence="1">
    <name type="scientific">anaerobic digester metagenome</name>
    <dbReference type="NCBI Taxonomy" id="1263854"/>
    <lineage>
        <taxon>unclassified sequences</taxon>
        <taxon>metagenomes</taxon>
        <taxon>ecological metagenomes</taxon>
    </lineage>
</organism>
<keyword evidence="1" id="KW-0378">Hydrolase</keyword>
<dbReference type="NCBIfam" id="TIGR02855">
    <property type="entry name" value="spore_yabG"/>
    <property type="match status" value="1"/>
</dbReference>
<sequence length="342" mass="37982">MPFIANIWNQAGESYLTDTPPARSLSYHIEKVKGMQPVKGFGVGDIVGRKSYNFDIYFKITEINKGPDGRNIAKLKGLHMRLCASAPLDDLVKIDPAELADYLREQARESSEHLRRIFIRREKVRQFSLERGAKKGDKGKKSDEPVSGSNANGIYGFDVPGSVLHIDGDGDYLELCLTTYKRLSIPAHGYSIEEAQQPEVVEGLLIKHSPDLLVLTGHDGFIKGKENYADIDNYYSSKYFVKAVKAARRYEKSMDDLVIFAGACQSHYEAILAAGANFASSPQRVMIHAYDPVFVVEKIAYTSIFDPISIREVITDTITGFSGIGGVETRGKFRLGLPTSPY</sequence>